<proteinExistence type="predicted"/>
<gene>
    <name evidence="2" type="ORF">MPEAHAMD_3908</name>
</gene>
<keyword evidence="1" id="KW-0732">Signal</keyword>
<keyword evidence="3" id="KW-1185">Reference proteome</keyword>
<dbReference type="RefSeq" id="WP_238192048.1">
    <property type="nucleotide sequence ID" value="NZ_BPQJ01000019.1"/>
</dbReference>
<dbReference type="AlphaFoldDB" id="A0AA37HDE3"/>
<evidence type="ECO:0000313" key="3">
    <source>
        <dbReference type="Proteomes" id="UP001055286"/>
    </source>
</evidence>
<feature type="signal peptide" evidence="1">
    <location>
        <begin position="1"/>
        <end position="21"/>
    </location>
</feature>
<sequence>MFRSLLAAAAVLGFLIAPAAAWDPAKAGRYGGLDLDSLDVGGRTLNRGSLMVGPGCASTTGAYATDGTKSWEPTCFGVFVAPGQDIRTNLTRGTNQNPDGTPNSKLFAPLMVQAQSSGALDREQNGMIINLDVLGGAQSAAGLDNTNTTGQLISVRQRPGPNGEKPPSTWGHNVDIHIAPGSGPVQTWGVEYDLNNFNQNCYPGMGCISSGMYFNGIGGYANTAWLYSGGGTTQTRNLSVTVANGVVMRMAGEAFTRATYRLKIGDIFYRVTYVNPDRVDAAVAIPNYASPVAATWQNAMVANGVLFQGENMASDNDLALNTSAYNAITVAGKHHVGLNTASDDARFAVVASEEQKACFKVFDACWSFAGGAMQYTSQGQSVLQLVSVTDGANGARVTAAGVGFGPSLEPVGPDANIPLNLKGKGAGAVQVGGPLAAPGLPTAAGAAKGTLCVDTAGTVYVKTSAGACL</sequence>
<evidence type="ECO:0000313" key="2">
    <source>
        <dbReference type="EMBL" id="GJD63737.1"/>
    </source>
</evidence>
<reference evidence="2" key="2">
    <citation type="submission" date="2021-08" db="EMBL/GenBank/DDBJ databases">
        <authorList>
            <person name="Tani A."/>
            <person name="Ola A."/>
            <person name="Ogura Y."/>
            <person name="Katsura K."/>
            <person name="Hayashi T."/>
        </authorList>
    </citation>
    <scope>NUCLEOTIDE SEQUENCE</scope>
    <source>
        <strain evidence="2">JCM 32048</strain>
    </source>
</reference>
<organism evidence="2 3">
    <name type="scientific">Methylobacterium frigidaeris</name>
    <dbReference type="NCBI Taxonomy" id="2038277"/>
    <lineage>
        <taxon>Bacteria</taxon>
        <taxon>Pseudomonadati</taxon>
        <taxon>Pseudomonadota</taxon>
        <taxon>Alphaproteobacteria</taxon>
        <taxon>Hyphomicrobiales</taxon>
        <taxon>Methylobacteriaceae</taxon>
        <taxon>Methylobacterium</taxon>
    </lineage>
</organism>
<dbReference type="Proteomes" id="UP001055286">
    <property type="component" value="Unassembled WGS sequence"/>
</dbReference>
<comment type="caution">
    <text evidence="2">The sequence shown here is derived from an EMBL/GenBank/DDBJ whole genome shotgun (WGS) entry which is preliminary data.</text>
</comment>
<feature type="chain" id="PRO_5041469288" evidence="1">
    <location>
        <begin position="22"/>
        <end position="469"/>
    </location>
</feature>
<reference evidence="2" key="1">
    <citation type="journal article" date="2016" name="Front. Microbiol.">
        <title>Genome Sequence of the Piezophilic, Mesophilic Sulfate-Reducing Bacterium Desulfovibrio indicus J2T.</title>
        <authorList>
            <person name="Cao J."/>
            <person name="Maignien L."/>
            <person name="Shao Z."/>
            <person name="Alain K."/>
            <person name="Jebbar M."/>
        </authorList>
    </citation>
    <scope>NUCLEOTIDE SEQUENCE</scope>
    <source>
        <strain evidence="2">JCM 32048</strain>
    </source>
</reference>
<evidence type="ECO:0000256" key="1">
    <source>
        <dbReference type="SAM" id="SignalP"/>
    </source>
</evidence>
<accession>A0AA37HDE3</accession>
<protein>
    <submittedName>
        <fullName evidence="2">Uncharacterized protein</fullName>
    </submittedName>
</protein>
<name>A0AA37HDE3_9HYPH</name>
<dbReference type="EMBL" id="BPQJ01000019">
    <property type="protein sequence ID" value="GJD63737.1"/>
    <property type="molecule type" value="Genomic_DNA"/>
</dbReference>